<dbReference type="PANTHER" id="PTHR11042">
    <property type="entry name" value="EUKARYOTIC TRANSLATION INITIATION FACTOR 2-ALPHA KINASE EIF2-ALPHA KINASE -RELATED"/>
    <property type="match status" value="1"/>
</dbReference>
<evidence type="ECO:0000313" key="8">
    <source>
        <dbReference type="EMBL" id="CAF9936756.1"/>
    </source>
</evidence>
<keyword evidence="1" id="KW-0808">Transferase</keyword>
<evidence type="ECO:0000256" key="1">
    <source>
        <dbReference type="ARBA" id="ARBA00022679"/>
    </source>
</evidence>
<keyword evidence="3" id="KW-0418">Kinase</keyword>
<feature type="compositionally biased region" description="Low complexity" evidence="6">
    <location>
        <begin position="94"/>
        <end position="110"/>
    </location>
</feature>
<dbReference type="AlphaFoldDB" id="A0A8H3GBK6"/>
<keyword evidence="9" id="KW-1185">Reference proteome</keyword>
<feature type="domain" description="Protein kinase" evidence="7">
    <location>
        <begin position="720"/>
        <end position="1070"/>
    </location>
</feature>
<dbReference type="PANTHER" id="PTHR11042:SF196">
    <property type="entry name" value="MITOSIS INHIBITOR PROTEIN KINASE SWE1"/>
    <property type="match status" value="1"/>
</dbReference>
<evidence type="ECO:0000313" key="9">
    <source>
        <dbReference type="Proteomes" id="UP000664534"/>
    </source>
</evidence>
<evidence type="ECO:0000256" key="3">
    <source>
        <dbReference type="ARBA" id="ARBA00022777"/>
    </source>
</evidence>
<name>A0A8H3GBK6_9LECA</name>
<sequence length="1101" mass="120379">MLSPTHVSCPSPLAFPYLHSVRKIRPATRKLSPMRNTPRSSSTHQSPRKRTLSESRDHGNAVPQSSAESSDDQENLNERSVSPVGDPMPEIVFKAKAPPADSSPFAPARATRNFEKGNSWAVKSSPLKRSDGIMNLDQANPGSPSRKRRSLHGGMFNTDFNIFDHEAAFEEHEEPSTTDSKMSVDPSAQVDHLSAVPKRPSSLRRTTLQQRHDKPLFARSKPNTDIALEFATPGQVSQKGRPRMSLDSVLPSMARDSPFSSQGSLPNASAHPMSQHGVKQNGSSQASQPQRHPLSRTISQSTSTSSMAEDSPTHIPIRQPEPRRTFVDFSRSLPVGAARPGSRDGESSSQVSSGASFATPENYKLVKPLPAAFMSTGLISKRHKNVEDTQAGFGASKNTMPDTPCKRHSLAEMPSPSAPRENTFVKAHHTRHSFGTPSTPFNPHTTRLAPETFGKGVSIFGSSMGGSLRRTSSFLNTDIEDLQSPPRQGDSQSSAECDIPPTPTKQAGISGSTHQTPFGGSATRRDFASPVFGASVGVKTHSSQHEQDCKLISIGAQSGSVDGDSDGLMDGSPSSALRFRNFSSMTRSFTHSRLLRNVRSPTPLRKTSSFAPSFLSSRPKAKLSPLSPASPLNERMQHLSPHTPKGSMIPPDPSGLSISVHADEQLRPMTASASSVSMYPPATPTAPRESFASFNKSTSSMTPSHGSVAVEVDPVLTSRFHKVDLIGTGEFSQVYRVTQKQELKTSPSYFSIPQARTSPRTPLPDRVWAVKKSRNAYIGPKDRQRKLQEVNTLKALGHSDHTVQLFDSWEDKNYLYIQTEFCEEGSLDLFLDQVGRKARLDDFRIWKILLELSRGLKHIHDSGFIHLDLKPANVLITFEGVLKIADFGMATRWPAQPGIDGEGDREYIGPEILRGQFDKPGDVFALGLIMLEIAGNVMLPENGASWQRLRTGDMSDVPSLTWSSETSNVFRDSSGKPLSQDESVEDFYGSDSGGDDFGSPKLLRRRRDEDLKTGPFKLHRSGELAHPPGFMIDSNDPEALDNIVRWMISPETINRPVVDQILGTTGVQWAESRRRAGATIFEGNWGPADEVLADDAEMIDV</sequence>
<dbReference type="Gene3D" id="1.10.510.10">
    <property type="entry name" value="Transferase(Phosphotransferase) domain 1"/>
    <property type="match status" value="1"/>
</dbReference>
<dbReference type="PROSITE" id="PS50011">
    <property type="entry name" value="PROTEIN_KINASE_DOM"/>
    <property type="match status" value="1"/>
</dbReference>
<dbReference type="Proteomes" id="UP000664534">
    <property type="component" value="Unassembled WGS sequence"/>
</dbReference>
<dbReference type="GO" id="GO:0005634">
    <property type="term" value="C:nucleus"/>
    <property type="evidence" value="ECO:0007669"/>
    <property type="project" value="TreeGrafter"/>
</dbReference>
<dbReference type="GO" id="GO:0005524">
    <property type="term" value="F:ATP binding"/>
    <property type="evidence" value="ECO:0007669"/>
    <property type="project" value="UniProtKB-KW"/>
</dbReference>
<keyword evidence="2" id="KW-0547">Nucleotide-binding</keyword>
<accession>A0A8H3GBK6</accession>
<evidence type="ECO:0000259" key="7">
    <source>
        <dbReference type="PROSITE" id="PS50011"/>
    </source>
</evidence>
<dbReference type="EMBL" id="CAJPDT010000094">
    <property type="protein sequence ID" value="CAF9936756.1"/>
    <property type="molecule type" value="Genomic_DNA"/>
</dbReference>
<proteinExistence type="inferred from homology"/>
<dbReference type="SMART" id="SM00220">
    <property type="entry name" value="S_TKc"/>
    <property type="match status" value="1"/>
</dbReference>
<gene>
    <name evidence="8" type="ORF">IMSHALPRED_010876</name>
</gene>
<feature type="region of interest" description="Disordered" evidence="6">
    <location>
        <begin position="603"/>
        <end position="649"/>
    </location>
</feature>
<feature type="compositionally biased region" description="Polar residues" evidence="6">
    <location>
        <begin position="34"/>
        <end position="45"/>
    </location>
</feature>
<feature type="compositionally biased region" description="Polar residues" evidence="6">
    <location>
        <begin position="485"/>
        <end position="495"/>
    </location>
</feature>
<dbReference type="InterPro" id="IPR050339">
    <property type="entry name" value="CC_SR_Kinase"/>
</dbReference>
<feature type="region of interest" description="Disordered" evidence="6">
    <location>
        <begin position="967"/>
        <end position="1004"/>
    </location>
</feature>
<feature type="region of interest" description="Disordered" evidence="6">
    <location>
        <begin position="21"/>
        <end position="153"/>
    </location>
</feature>
<feature type="region of interest" description="Disordered" evidence="6">
    <location>
        <begin position="479"/>
        <end position="526"/>
    </location>
</feature>
<feature type="compositionally biased region" description="Polar residues" evidence="6">
    <location>
        <begin position="277"/>
        <end position="290"/>
    </location>
</feature>
<protein>
    <recommendedName>
        <fullName evidence="7">Protein kinase domain-containing protein</fullName>
    </recommendedName>
</protein>
<dbReference type="InterPro" id="IPR011009">
    <property type="entry name" value="Kinase-like_dom_sf"/>
</dbReference>
<evidence type="ECO:0000256" key="2">
    <source>
        <dbReference type="ARBA" id="ARBA00022741"/>
    </source>
</evidence>
<feature type="compositionally biased region" description="Polar residues" evidence="6">
    <location>
        <begin position="258"/>
        <end position="267"/>
    </location>
</feature>
<dbReference type="GO" id="GO:0110031">
    <property type="term" value="P:negative regulation of G2/MI transition of meiotic cell cycle"/>
    <property type="evidence" value="ECO:0007669"/>
    <property type="project" value="TreeGrafter"/>
</dbReference>
<dbReference type="InterPro" id="IPR008271">
    <property type="entry name" value="Ser/Thr_kinase_AS"/>
</dbReference>
<feature type="compositionally biased region" description="Polar residues" evidence="6">
    <location>
        <begin position="504"/>
        <end position="518"/>
    </location>
</feature>
<evidence type="ECO:0000256" key="4">
    <source>
        <dbReference type="ARBA" id="ARBA00022840"/>
    </source>
</evidence>
<dbReference type="PROSITE" id="PS00108">
    <property type="entry name" value="PROTEIN_KINASE_ST"/>
    <property type="match status" value="1"/>
</dbReference>
<dbReference type="FunFam" id="3.30.200.20:FF:000611">
    <property type="entry name" value="Protein kinase, putative"/>
    <property type="match status" value="1"/>
</dbReference>
<feature type="compositionally biased region" description="Low complexity" evidence="6">
    <location>
        <begin position="347"/>
        <end position="356"/>
    </location>
</feature>
<feature type="compositionally biased region" description="Polar residues" evidence="6">
    <location>
        <begin position="967"/>
        <end position="981"/>
    </location>
</feature>
<comment type="caution">
    <text evidence="8">The sequence shown here is derived from an EMBL/GenBank/DDBJ whole genome shotgun (WGS) entry which is preliminary data.</text>
</comment>
<dbReference type="Pfam" id="PF00069">
    <property type="entry name" value="Pkinase"/>
    <property type="match status" value="1"/>
</dbReference>
<dbReference type="Gene3D" id="3.30.200.20">
    <property type="entry name" value="Phosphorylase Kinase, domain 1"/>
    <property type="match status" value="1"/>
</dbReference>
<reference evidence="8" key="1">
    <citation type="submission" date="2021-03" db="EMBL/GenBank/DDBJ databases">
        <authorList>
            <person name="Tagirdzhanova G."/>
        </authorList>
    </citation>
    <scope>NUCLEOTIDE SEQUENCE</scope>
</reference>
<feature type="region of interest" description="Disordered" evidence="6">
    <location>
        <begin position="392"/>
        <end position="418"/>
    </location>
</feature>
<organism evidence="8 9">
    <name type="scientific">Imshaugia aleurites</name>
    <dbReference type="NCBI Taxonomy" id="172621"/>
    <lineage>
        <taxon>Eukaryota</taxon>
        <taxon>Fungi</taxon>
        <taxon>Dikarya</taxon>
        <taxon>Ascomycota</taxon>
        <taxon>Pezizomycotina</taxon>
        <taxon>Lecanoromycetes</taxon>
        <taxon>OSLEUM clade</taxon>
        <taxon>Lecanoromycetidae</taxon>
        <taxon>Lecanorales</taxon>
        <taxon>Lecanorineae</taxon>
        <taxon>Parmeliaceae</taxon>
        <taxon>Imshaugia</taxon>
    </lineage>
</organism>
<comment type="similarity">
    <text evidence="5">Belongs to the protein kinase superfamily. Ser/Thr protein kinase family. GCN2 subfamily.</text>
</comment>
<dbReference type="SUPFAM" id="SSF56112">
    <property type="entry name" value="Protein kinase-like (PK-like)"/>
    <property type="match status" value="1"/>
</dbReference>
<dbReference type="FunFam" id="1.10.510.10:FF:000536">
    <property type="entry name" value="Cyclin-dependent kinase WEE1"/>
    <property type="match status" value="1"/>
</dbReference>
<keyword evidence="4" id="KW-0067">ATP-binding</keyword>
<feature type="region of interest" description="Disordered" evidence="6">
    <location>
        <begin position="170"/>
        <end position="357"/>
    </location>
</feature>
<dbReference type="GO" id="GO:0005737">
    <property type="term" value="C:cytoplasm"/>
    <property type="evidence" value="ECO:0007669"/>
    <property type="project" value="TreeGrafter"/>
</dbReference>
<feature type="compositionally biased region" description="Polar residues" evidence="6">
    <location>
        <begin position="605"/>
        <end position="616"/>
    </location>
</feature>
<evidence type="ECO:0000256" key="5">
    <source>
        <dbReference type="ARBA" id="ARBA00037982"/>
    </source>
</evidence>
<evidence type="ECO:0000256" key="6">
    <source>
        <dbReference type="SAM" id="MobiDB-lite"/>
    </source>
</evidence>
<feature type="compositionally biased region" description="Low complexity" evidence="6">
    <location>
        <begin position="295"/>
        <end position="306"/>
    </location>
</feature>
<dbReference type="InterPro" id="IPR000719">
    <property type="entry name" value="Prot_kinase_dom"/>
</dbReference>
<dbReference type="GO" id="GO:0004713">
    <property type="term" value="F:protein tyrosine kinase activity"/>
    <property type="evidence" value="ECO:0007669"/>
    <property type="project" value="TreeGrafter"/>
</dbReference>
<dbReference type="OrthoDB" id="5337378at2759"/>